<protein>
    <recommendedName>
        <fullName evidence="4">FixH family protein</fullName>
    </recommendedName>
</protein>
<dbReference type="OrthoDB" id="5295180at2"/>
<evidence type="ECO:0000313" key="2">
    <source>
        <dbReference type="EMBL" id="AHF00011.1"/>
    </source>
</evidence>
<reference evidence="2 3" key="1">
    <citation type="submission" date="2013-12" db="EMBL/GenBank/DDBJ databases">
        <authorList>
            <consortium name="DOE Joint Genome Institute"/>
            <person name="Muyzer G."/>
            <person name="Huntemann M."/>
            <person name="Han J."/>
            <person name="Chen A."/>
            <person name="Kyrpides N."/>
            <person name="Mavromatis K."/>
            <person name="Markowitz V."/>
            <person name="Palaniappan K."/>
            <person name="Ivanova N."/>
            <person name="Schaumberg A."/>
            <person name="Pati A."/>
            <person name="Liolios K."/>
            <person name="Nordberg H.P."/>
            <person name="Cantor M.N."/>
            <person name="Hua S.X."/>
            <person name="Woyke T."/>
        </authorList>
    </citation>
    <scope>NUCLEOTIDE SEQUENCE [LARGE SCALE GENOMIC DNA]</scope>
    <source>
        <strain evidence="2 3">ARh 1</strain>
    </source>
</reference>
<keyword evidence="1" id="KW-1133">Transmembrane helix</keyword>
<keyword evidence="1" id="KW-0812">Transmembrane</keyword>
<dbReference type="RefSeq" id="WP_006748623.1">
    <property type="nucleotide sequence ID" value="NZ_CP007029.1"/>
</dbReference>
<evidence type="ECO:0008006" key="4">
    <source>
        <dbReference type="Google" id="ProtNLM"/>
    </source>
</evidence>
<dbReference type="STRING" id="713585.THITH_06420"/>
<keyword evidence="3" id="KW-1185">Reference proteome</keyword>
<organism evidence="2 3">
    <name type="scientific">Thioalkalivibrio paradoxus ARh 1</name>
    <dbReference type="NCBI Taxonomy" id="713585"/>
    <lineage>
        <taxon>Bacteria</taxon>
        <taxon>Pseudomonadati</taxon>
        <taxon>Pseudomonadota</taxon>
        <taxon>Gammaproteobacteria</taxon>
        <taxon>Chromatiales</taxon>
        <taxon>Ectothiorhodospiraceae</taxon>
        <taxon>Thioalkalivibrio</taxon>
    </lineage>
</organism>
<name>W0DT10_9GAMM</name>
<dbReference type="InterPro" id="IPR008620">
    <property type="entry name" value="FixH"/>
</dbReference>
<dbReference type="Proteomes" id="UP000005289">
    <property type="component" value="Chromosome"/>
</dbReference>
<dbReference type="KEGG" id="tti:THITH_06420"/>
<accession>W0DT10</accession>
<keyword evidence="1" id="KW-0472">Membrane</keyword>
<dbReference type="AlphaFoldDB" id="W0DT10"/>
<dbReference type="Pfam" id="PF05751">
    <property type="entry name" value="FixH"/>
    <property type="match status" value="1"/>
</dbReference>
<dbReference type="HOGENOM" id="CLU_100979_2_0_6"/>
<sequence>MRYPREDQEPWYKHFWLWFVVTPPFVGILIGGLLVTAATYDPDGLVVDDYYQEGRGINYSLERAEFARSLGLSAAVLIEGERVWLYLNSDVTVPNEGLQLTFVHPTRNHLDRKLTLAYDAGRGMHYADVNPLPAALWHLHLEPENGAWRLRGRLGELHAHEVVLQPST</sequence>
<feature type="transmembrane region" description="Helical" evidence="1">
    <location>
        <begin position="15"/>
        <end position="35"/>
    </location>
</feature>
<evidence type="ECO:0000256" key="1">
    <source>
        <dbReference type="SAM" id="Phobius"/>
    </source>
</evidence>
<dbReference type="EMBL" id="CP007029">
    <property type="protein sequence ID" value="AHF00011.1"/>
    <property type="molecule type" value="Genomic_DNA"/>
</dbReference>
<proteinExistence type="predicted"/>
<gene>
    <name evidence="2" type="ORF">THITH_06420</name>
</gene>
<evidence type="ECO:0000313" key="3">
    <source>
        <dbReference type="Proteomes" id="UP000005289"/>
    </source>
</evidence>